<proteinExistence type="predicted"/>
<comment type="caution">
    <text evidence="1">The sequence shown here is derived from an EMBL/GenBank/DDBJ whole genome shotgun (WGS) entry which is preliminary data.</text>
</comment>
<dbReference type="AlphaFoldDB" id="A0A428WNI0"/>
<gene>
    <name evidence="1" type="ORF">DMA12_15885</name>
</gene>
<dbReference type="RefSeq" id="WP_020647288.1">
    <property type="nucleotide sequence ID" value="NZ_QHHU01000019.1"/>
</dbReference>
<dbReference type="OrthoDB" id="3629661at2"/>
<keyword evidence="2" id="KW-1185">Reference proteome</keyword>
<dbReference type="EMBL" id="QHHU01000019">
    <property type="protein sequence ID" value="RSM44645.1"/>
    <property type="molecule type" value="Genomic_DNA"/>
</dbReference>
<evidence type="ECO:0000313" key="2">
    <source>
        <dbReference type="Proteomes" id="UP000286716"/>
    </source>
</evidence>
<reference evidence="1 2" key="1">
    <citation type="submission" date="2018-05" db="EMBL/GenBank/DDBJ databases">
        <title>Evolution of GPA BGCs.</title>
        <authorList>
            <person name="Waglechner N."/>
            <person name="Wright G.D."/>
        </authorList>
    </citation>
    <scope>NUCLEOTIDE SEQUENCE [LARGE SCALE GENOMIC DNA]</scope>
    <source>
        <strain evidence="1 2">DSM 5908</strain>
    </source>
</reference>
<evidence type="ECO:0000313" key="1">
    <source>
        <dbReference type="EMBL" id="RSM44645.1"/>
    </source>
</evidence>
<protein>
    <submittedName>
        <fullName evidence="1">Uncharacterized protein</fullName>
    </submittedName>
</protein>
<accession>A0A428WNI0</accession>
<organism evidence="1 2">
    <name type="scientific">Amycolatopsis balhimycina DSM 5908</name>
    <dbReference type="NCBI Taxonomy" id="1081091"/>
    <lineage>
        <taxon>Bacteria</taxon>
        <taxon>Bacillati</taxon>
        <taxon>Actinomycetota</taxon>
        <taxon>Actinomycetes</taxon>
        <taxon>Pseudonocardiales</taxon>
        <taxon>Pseudonocardiaceae</taxon>
        <taxon>Amycolatopsis</taxon>
    </lineage>
</organism>
<sequence length="122" mass="12468">MNPSAASSPSLLAADAGATVRRLSRCVGGGELDSPAEMYRVLGALRLLAGDLTHLLPALQSRLEAGLLSGEVVHLGDGEAVAATWDSVGEVGRALAHAGTVALLMTKELENSQVALRDLATP</sequence>
<dbReference type="Proteomes" id="UP000286716">
    <property type="component" value="Unassembled WGS sequence"/>
</dbReference>
<name>A0A428WNI0_AMYBA</name>